<dbReference type="PROSITE" id="PS50109">
    <property type="entry name" value="HIS_KIN"/>
    <property type="match status" value="1"/>
</dbReference>
<feature type="domain" description="Histidine kinase" evidence="12">
    <location>
        <begin position="149"/>
        <end position="352"/>
    </location>
</feature>
<comment type="subcellular location">
    <subcellularLocation>
        <location evidence="2">Membrane</location>
    </subcellularLocation>
</comment>
<keyword evidence="8 11" id="KW-1133">Transmembrane helix</keyword>
<dbReference type="Pfam" id="PF02518">
    <property type="entry name" value="HATPase_c"/>
    <property type="match status" value="1"/>
</dbReference>
<organism evidence="14 15">
    <name type="scientific">Pantoea conspicua</name>
    <dbReference type="NCBI Taxonomy" id="472705"/>
    <lineage>
        <taxon>Bacteria</taxon>
        <taxon>Pseudomonadati</taxon>
        <taxon>Pseudomonadota</taxon>
        <taxon>Gammaproteobacteria</taxon>
        <taxon>Enterobacterales</taxon>
        <taxon>Erwiniaceae</taxon>
        <taxon>Pantoea</taxon>
    </lineage>
</organism>
<dbReference type="CDD" id="cd00082">
    <property type="entry name" value="HisKA"/>
    <property type="match status" value="1"/>
</dbReference>
<keyword evidence="6 11" id="KW-0812">Transmembrane</keyword>
<dbReference type="PRINTS" id="PR00344">
    <property type="entry name" value="BCTRLSENSOR"/>
</dbReference>
<evidence type="ECO:0000256" key="10">
    <source>
        <dbReference type="ARBA" id="ARBA00023136"/>
    </source>
</evidence>
<dbReference type="InterPro" id="IPR003660">
    <property type="entry name" value="HAMP_dom"/>
</dbReference>
<evidence type="ECO:0000256" key="11">
    <source>
        <dbReference type="SAM" id="Phobius"/>
    </source>
</evidence>
<dbReference type="SUPFAM" id="SSF55874">
    <property type="entry name" value="ATPase domain of HSP90 chaperone/DNA topoisomerase II/histidine kinase"/>
    <property type="match status" value="1"/>
</dbReference>
<keyword evidence="4" id="KW-0597">Phosphoprotein</keyword>
<evidence type="ECO:0000256" key="6">
    <source>
        <dbReference type="ARBA" id="ARBA00022692"/>
    </source>
</evidence>
<evidence type="ECO:0000256" key="4">
    <source>
        <dbReference type="ARBA" id="ARBA00022553"/>
    </source>
</evidence>
<dbReference type="EC" id="2.7.13.3" evidence="3"/>
<dbReference type="Gene3D" id="3.30.565.10">
    <property type="entry name" value="Histidine kinase-like ATPase, C-terminal domain"/>
    <property type="match status" value="1"/>
</dbReference>
<dbReference type="InterPro" id="IPR005467">
    <property type="entry name" value="His_kinase_dom"/>
</dbReference>
<dbReference type="AlphaFoldDB" id="A0A1X1BUC0"/>
<keyword evidence="7 14" id="KW-0418">Kinase</keyword>
<dbReference type="OrthoDB" id="9809766at2"/>
<evidence type="ECO:0000259" key="12">
    <source>
        <dbReference type="PROSITE" id="PS50109"/>
    </source>
</evidence>
<evidence type="ECO:0000256" key="1">
    <source>
        <dbReference type="ARBA" id="ARBA00000085"/>
    </source>
</evidence>
<reference evidence="14 15" key="1">
    <citation type="journal article" date="2017" name="Antonie Van Leeuwenhoek">
        <title>Phylogenomic resolution of the bacterial genus Pantoea and its relationship with Erwinia and Tatumella.</title>
        <authorList>
            <person name="Palmer M."/>
            <person name="Steenkamp E.T."/>
            <person name="Coetzee M.P."/>
            <person name="Chan W.Y."/>
            <person name="van Zyl E."/>
            <person name="De Maayer P."/>
            <person name="Coutinho T.A."/>
            <person name="Blom J."/>
            <person name="Smits T.H."/>
            <person name="Duffy B."/>
            <person name="Venter S.N."/>
        </authorList>
    </citation>
    <scope>NUCLEOTIDE SEQUENCE [LARGE SCALE GENOMIC DNA]</scope>
    <source>
        <strain evidence="14 15">LMG 24534</strain>
    </source>
</reference>
<evidence type="ECO:0000313" key="14">
    <source>
        <dbReference type="EMBL" id="ORM51999.1"/>
    </source>
</evidence>
<dbReference type="Proteomes" id="UP000193933">
    <property type="component" value="Unassembled WGS sequence"/>
</dbReference>
<dbReference type="Pfam" id="PF00512">
    <property type="entry name" value="HisKA"/>
    <property type="match status" value="1"/>
</dbReference>
<dbReference type="NCBIfam" id="NF008025">
    <property type="entry name" value="PRK10755.1"/>
    <property type="match status" value="1"/>
</dbReference>
<dbReference type="InterPro" id="IPR036890">
    <property type="entry name" value="HATPase_C_sf"/>
</dbReference>
<feature type="transmembrane region" description="Helical" evidence="11">
    <location>
        <begin position="12"/>
        <end position="34"/>
    </location>
</feature>
<dbReference type="SMART" id="SM00387">
    <property type="entry name" value="HATPase_c"/>
    <property type="match status" value="1"/>
</dbReference>
<keyword evidence="10 11" id="KW-0472">Membrane</keyword>
<dbReference type="Gene3D" id="6.10.340.10">
    <property type="match status" value="1"/>
</dbReference>
<dbReference type="SMART" id="SM00304">
    <property type="entry name" value="HAMP"/>
    <property type="match status" value="1"/>
</dbReference>
<dbReference type="RefSeq" id="WP_094121226.1">
    <property type="nucleotide sequence ID" value="NZ_MLFN01000039.1"/>
</dbReference>
<dbReference type="InterPro" id="IPR003594">
    <property type="entry name" value="HATPase_dom"/>
</dbReference>
<proteinExistence type="predicted"/>
<dbReference type="GO" id="GO:0005886">
    <property type="term" value="C:plasma membrane"/>
    <property type="evidence" value="ECO:0007669"/>
    <property type="project" value="TreeGrafter"/>
</dbReference>
<name>A0A1X1BUC0_9GAMM</name>
<dbReference type="SMART" id="SM00388">
    <property type="entry name" value="HisKA"/>
    <property type="match status" value="1"/>
</dbReference>
<dbReference type="PANTHER" id="PTHR45436">
    <property type="entry name" value="SENSOR HISTIDINE KINASE YKOH"/>
    <property type="match status" value="1"/>
</dbReference>
<dbReference type="SUPFAM" id="SSF47384">
    <property type="entry name" value="Homodimeric domain of signal transducing histidine kinase"/>
    <property type="match status" value="1"/>
</dbReference>
<dbReference type="PANTHER" id="PTHR45436:SF7">
    <property type="entry name" value="SENSOR PROTEIN BASS"/>
    <property type="match status" value="1"/>
</dbReference>
<evidence type="ECO:0000256" key="9">
    <source>
        <dbReference type="ARBA" id="ARBA00023012"/>
    </source>
</evidence>
<evidence type="ECO:0000256" key="7">
    <source>
        <dbReference type="ARBA" id="ARBA00022777"/>
    </source>
</evidence>
<dbReference type="STRING" id="472705.GCA_001743465_03067"/>
<gene>
    <name evidence="14" type="ORF">HA41_13330</name>
</gene>
<evidence type="ECO:0000256" key="3">
    <source>
        <dbReference type="ARBA" id="ARBA00012438"/>
    </source>
</evidence>
<dbReference type="InterPro" id="IPR036097">
    <property type="entry name" value="HisK_dim/P_sf"/>
</dbReference>
<evidence type="ECO:0000256" key="8">
    <source>
        <dbReference type="ARBA" id="ARBA00022989"/>
    </source>
</evidence>
<dbReference type="PROSITE" id="PS50885">
    <property type="entry name" value="HAMP"/>
    <property type="match status" value="1"/>
</dbReference>
<evidence type="ECO:0000259" key="13">
    <source>
        <dbReference type="PROSITE" id="PS50885"/>
    </source>
</evidence>
<evidence type="ECO:0000256" key="5">
    <source>
        <dbReference type="ARBA" id="ARBA00022679"/>
    </source>
</evidence>
<dbReference type="GO" id="GO:0000155">
    <property type="term" value="F:phosphorelay sensor kinase activity"/>
    <property type="evidence" value="ECO:0007669"/>
    <property type="project" value="InterPro"/>
</dbReference>
<dbReference type="InterPro" id="IPR003661">
    <property type="entry name" value="HisK_dim/P_dom"/>
</dbReference>
<accession>A0A1X1BUC0</accession>
<keyword evidence="15" id="KW-1185">Reference proteome</keyword>
<comment type="caution">
    <text evidence="14">The sequence shown here is derived from an EMBL/GenBank/DDBJ whole genome shotgun (WGS) entry which is preliminary data.</text>
</comment>
<comment type="catalytic activity">
    <reaction evidence="1">
        <text>ATP + protein L-histidine = ADP + protein N-phospho-L-histidine.</text>
        <dbReference type="EC" id="2.7.13.3"/>
    </reaction>
</comment>
<dbReference type="Gene3D" id="1.10.287.130">
    <property type="match status" value="1"/>
</dbReference>
<feature type="domain" description="HAMP" evidence="13">
    <location>
        <begin position="89"/>
        <end position="141"/>
    </location>
</feature>
<sequence length="352" mass="40139">MTSRIDHRSMRFRLILTIGLILLVFQVISVVWLWHESKEQIQFLVEAQLQKRNMDRHVEREVHEAVASLAVPSLVMITLTLLLCYQAVKWITRPLYQLQRELENRSEENLDPIACQSSVHEIDAVTQAINQLVARLNNSLERERLFTADVAHELRTPLAGLRLHLELIERNGEAHVQPLLQRLDQMTHSVSQLLQLARAGQSFTSGTYQNVALIEDVILPMEAELSTMLDAHQQMLTLDLPEELFVRGDATLLKMLLRNLVENAHRYSPKESAITLRLVSGAQPTLSVEDEGPGIDESKSGELSKAFIRMDSRYGGIGLGLSIVSRIVQLHRFQFFLENRRDRSGCRAVIKF</sequence>
<protein>
    <recommendedName>
        <fullName evidence="3">histidine kinase</fullName>
        <ecNumber evidence="3">2.7.13.3</ecNumber>
    </recommendedName>
</protein>
<dbReference type="Pfam" id="PF00672">
    <property type="entry name" value="HAMP"/>
    <property type="match status" value="1"/>
</dbReference>
<dbReference type="InterPro" id="IPR004358">
    <property type="entry name" value="Sig_transdc_His_kin-like_C"/>
</dbReference>
<evidence type="ECO:0000313" key="15">
    <source>
        <dbReference type="Proteomes" id="UP000193933"/>
    </source>
</evidence>
<dbReference type="InterPro" id="IPR050428">
    <property type="entry name" value="TCS_sensor_his_kinase"/>
</dbReference>
<evidence type="ECO:0000256" key="2">
    <source>
        <dbReference type="ARBA" id="ARBA00004370"/>
    </source>
</evidence>
<keyword evidence="9" id="KW-0902">Two-component regulatory system</keyword>
<keyword evidence="5" id="KW-0808">Transferase</keyword>
<dbReference type="EMBL" id="MLFN01000039">
    <property type="protein sequence ID" value="ORM51999.1"/>
    <property type="molecule type" value="Genomic_DNA"/>
</dbReference>